<feature type="region of interest" description="Disordered" evidence="1">
    <location>
        <begin position="142"/>
        <end position="235"/>
    </location>
</feature>
<reference evidence="2 3" key="1">
    <citation type="submission" date="2015-10" db="EMBL/GenBank/DDBJ databases">
        <title>Full genome of DAOMC 229536 Phialocephala scopiformis, a fungal endophyte of spruce producing the potent anti-insectan compound rugulosin.</title>
        <authorList>
            <consortium name="DOE Joint Genome Institute"/>
            <person name="Walker A.K."/>
            <person name="Frasz S.L."/>
            <person name="Seifert K.A."/>
            <person name="Miller J.D."/>
            <person name="Mondo S.J."/>
            <person name="Labutti K."/>
            <person name="Lipzen A."/>
            <person name="Dockter R."/>
            <person name="Kennedy M."/>
            <person name="Grigoriev I.V."/>
            <person name="Spatafora J.W."/>
        </authorList>
    </citation>
    <scope>NUCLEOTIDE SEQUENCE [LARGE SCALE GENOMIC DNA]</scope>
    <source>
        <strain evidence="2 3">CBS 120377</strain>
    </source>
</reference>
<dbReference type="AlphaFoldDB" id="A0A194XFC7"/>
<feature type="compositionally biased region" description="Polar residues" evidence="1">
    <location>
        <begin position="101"/>
        <end position="117"/>
    </location>
</feature>
<dbReference type="RefSeq" id="XP_018073228.1">
    <property type="nucleotide sequence ID" value="XM_018208032.1"/>
</dbReference>
<name>A0A194XFC7_MOLSC</name>
<feature type="region of interest" description="Disordered" evidence="1">
    <location>
        <begin position="21"/>
        <end position="121"/>
    </location>
</feature>
<proteinExistence type="predicted"/>
<dbReference type="Proteomes" id="UP000070700">
    <property type="component" value="Unassembled WGS sequence"/>
</dbReference>
<evidence type="ECO:0000313" key="2">
    <source>
        <dbReference type="EMBL" id="KUJ18873.1"/>
    </source>
</evidence>
<dbReference type="GeneID" id="28817758"/>
<feature type="compositionally biased region" description="Polar residues" evidence="1">
    <location>
        <begin position="165"/>
        <end position="181"/>
    </location>
</feature>
<evidence type="ECO:0000313" key="3">
    <source>
        <dbReference type="Proteomes" id="UP000070700"/>
    </source>
</evidence>
<accession>A0A194XFC7</accession>
<protein>
    <submittedName>
        <fullName evidence="2">Uncharacterized protein</fullName>
    </submittedName>
</protein>
<dbReference type="EMBL" id="KQ947412">
    <property type="protein sequence ID" value="KUJ18873.1"/>
    <property type="molecule type" value="Genomic_DNA"/>
</dbReference>
<feature type="compositionally biased region" description="Polar residues" evidence="1">
    <location>
        <begin position="23"/>
        <end position="91"/>
    </location>
</feature>
<dbReference type="KEGG" id="psco:LY89DRAFT_506652"/>
<feature type="compositionally biased region" description="Low complexity" evidence="1">
    <location>
        <begin position="142"/>
        <end position="164"/>
    </location>
</feature>
<evidence type="ECO:0000256" key="1">
    <source>
        <dbReference type="SAM" id="MobiDB-lite"/>
    </source>
</evidence>
<gene>
    <name evidence="2" type="ORF">LY89DRAFT_506652</name>
</gene>
<sequence length="235" mass="26151">MILSSWFPNIYLLMVSSKKRSRQSALSSPAPSHTRSTSPTVTPLTNNTSPYDATSYSSLKNTQSHLGTPPNTSPYAHTSHTQYNTSSSPQHLSRAHPIPTPSYNYTTHPHDTTNFSMQRFEEPSPFPYHRYTPYFPPTTSFTSSSPYNNTSQSSTSTTASTIHSRNYTVQAQAGSFTSDPYRQTRRESHPQPPSNTTYSGTWGQDDLSGVGGQFGYQDEGYGDMTYSDVEDELEL</sequence>
<dbReference type="OrthoDB" id="10525762at2759"/>
<keyword evidence="3" id="KW-1185">Reference proteome</keyword>
<dbReference type="InParanoid" id="A0A194XFC7"/>
<organism evidence="2 3">
    <name type="scientific">Mollisia scopiformis</name>
    <name type="common">Conifer needle endophyte fungus</name>
    <name type="synonym">Phialocephala scopiformis</name>
    <dbReference type="NCBI Taxonomy" id="149040"/>
    <lineage>
        <taxon>Eukaryota</taxon>
        <taxon>Fungi</taxon>
        <taxon>Dikarya</taxon>
        <taxon>Ascomycota</taxon>
        <taxon>Pezizomycotina</taxon>
        <taxon>Leotiomycetes</taxon>
        <taxon>Helotiales</taxon>
        <taxon>Mollisiaceae</taxon>
        <taxon>Mollisia</taxon>
    </lineage>
</organism>